<dbReference type="RefSeq" id="WP_338448597.1">
    <property type="nucleotide sequence ID" value="NZ_CP137640.1"/>
</dbReference>
<evidence type="ECO:0000256" key="4">
    <source>
        <dbReference type="ARBA" id="ARBA00022989"/>
    </source>
</evidence>
<gene>
    <name evidence="8" type="ORF">R4Z09_20575</name>
</gene>
<feature type="domain" description="Signal transduction histidine kinase 5TM receptor LytS transmembrane region" evidence="7">
    <location>
        <begin position="20"/>
        <end position="143"/>
    </location>
</feature>
<feature type="transmembrane region" description="Helical" evidence="6">
    <location>
        <begin position="103"/>
        <end position="119"/>
    </location>
</feature>
<evidence type="ECO:0000256" key="1">
    <source>
        <dbReference type="ARBA" id="ARBA00004651"/>
    </source>
</evidence>
<organism evidence="8 9">
    <name type="scientific">Niallia oryzisoli</name>
    <dbReference type="NCBI Taxonomy" id="1737571"/>
    <lineage>
        <taxon>Bacteria</taxon>
        <taxon>Bacillati</taxon>
        <taxon>Bacillota</taxon>
        <taxon>Bacilli</taxon>
        <taxon>Bacillales</taxon>
        <taxon>Bacillaceae</taxon>
        <taxon>Niallia</taxon>
    </lineage>
</organism>
<keyword evidence="4 6" id="KW-1133">Transmembrane helix</keyword>
<accession>A0ABZ2C7V9</accession>
<proteinExistence type="predicted"/>
<evidence type="ECO:0000256" key="6">
    <source>
        <dbReference type="SAM" id="Phobius"/>
    </source>
</evidence>
<dbReference type="EMBL" id="CP137640">
    <property type="protein sequence ID" value="WVX79665.1"/>
    <property type="molecule type" value="Genomic_DNA"/>
</dbReference>
<dbReference type="InterPro" id="IPR011620">
    <property type="entry name" value="Sig_transdc_His_kinase_LytS_TM"/>
</dbReference>
<dbReference type="Pfam" id="PF07694">
    <property type="entry name" value="5TM-5TMR_LYT"/>
    <property type="match status" value="1"/>
</dbReference>
<name>A0ABZ2C7V9_9BACI</name>
<feature type="transmembrane region" description="Helical" evidence="6">
    <location>
        <begin position="36"/>
        <end position="54"/>
    </location>
</feature>
<evidence type="ECO:0000256" key="2">
    <source>
        <dbReference type="ARBA" id="ARBA00022475"/>
    </source>
</evidence>
<feature type="transmembrane region" description="Helical" evidence="6">
    <location>
        <begin position="159"/>
        <end position="180"/>
    </location>
</feature>
<evidence type="ECO:0000259" key="7">
    <source>
        <dbReference type="Pfam" id="PF07694"/>
    </source>
</evidence>
<evidence type="ECO:0000313" key="9">
    <source>
        <dbReference type="Proteomes" id="UP001357223"/>
    </source>
</evidence>
<evidence type="ECO:0000256" key="3">
    <source>
        <dbReference type="ARBA" id="ARBA00022692"/>
    </source>
</evidence>
<reference evidence="8 9" key="1">
    <citation type="submission" date="2023-10" db="EMBL/GenBank/DDBJ databases">
        <title>Niallia locisalis sp.nov. isolated from a salt pond sample.</title>
        <authorList>
            <person name="Li X.-J."/>
            <person name="Dong L."/>
        </authorList>
    </citation>
    <scope>NUCLEOTIDE SEQUENCE [LARGE SCALE GENOMIC DNA]</scope>
    <source>
        <strain evidence="8 9">DSM 29761</strain>
    </source>
</reference>
<sequence length="213" mass="24756">MSDILVNVLFLLVMLFLTQLFLEVYRKEFTKKDIKLFVFLSGLVSFIFFVFFPFSSNEGINYDIRVVPFIVASLYGGPLASFCLYICGFFVRLCLGINETSWITASIYALIPLLTILFYHPFLKARRSQKLWISIGILFIHMFFSVLINNYMFHLEAPFNIILMGALIKLVCIILTVWTYEKIILNHHLKNELLEMEKMEMVSHLSASVAHEI</sequence>
<keyword evidence="5 6" id="KW-0472">Membrane</keyword>
<evidence type="ECO:0000256" key="5">
    <source>
        <dbReference type="ARBA" id="ARBA00023136"/>
    </source>
</evidence>
<keyword evidence="3 6" id="KW-0812">Transmembrane</keyword>
<keyword evidence="8" id="KW-0675">Receptor</keyword>
<protein>
    <submittedName>
        <fullName evidence="8">LytS/YhcK type 5TM receptor domain-containing protein</fullName>
    </submittedName>
</protein>
<evidence type="ECO:0000313" key="8">
    <source>
        <dbReference type="EMBL" id="WVX79665.1"/>
    </source>
</evidence>
<comment type="subcellular location">
    <subcellularLocation>
        <location evidence="1">Cell membrane</location>
        <topology evidence="1">Multi-pass membrane protein</topology>
    </subcellularLocation>
</comment>
<dbReference type="Proteomes" id="UP001357223">
    <property type="component" value="Chromosome"/>
</dbReference>
<feature type="transmembrane region" description="Helical" evidence="6">
    <location>
        <begin position="131"/>
        <end position="153"/>
    </location>
</feature>
<feature type="transmembrane region" description="Helical" evidence="6">
    <location>
        <begin position="66"/>
        <end position="91"/>
    </location>
</feature>
<keyword evidence="9" id="KW-1185">Reference proteome</keyword>
<keyword evidence="2" id="KW-1003">Cell membrane</keyword>